<comment type="similarity">
    <text evidence="2">Belongs to the ABC transporter superfamily. ABCA family. CPR flippase (TC 3.A.1.211) subfamily.</text>
</comment>
<feature type="transmembrane region" description="Helical" evidence="8">
    <location>
        <begin position="780"/>
        <end position="801"/>
    </location>
</feature>
<dbReference type="GO" id="GO:0016020">
    <property type="term" value="C:membrane"/>
    <property type="evidence" value="ECO:0007669"/>
    <property type="project" value="UniProtKB-SubCell"/>
</dbReference>
<feature type="transmembrane region" description="Helical" evidence="8">
    <location>
        <begin position="268"/>
        <end position="295"/>
    </location>
</feature>
<keyword evidence="6 8" id="KW-1133">Transmembrane helix</keyword>
<evidence type="ECO:0000256" key="4">
    <source>
        <dbReference type="ARBA" id="ARBA00022741"/>
    </source>
</evidence>
<dbReference type="Pfam" id="PF00005">
    <property type="entry name" value="ABC_tran"/>
    <property type="match status" value="2"/>
</dbReference>
<dbReference type="PANTHER" id="PTHR19229:SF267">
    <property type="entry name" value="ABC TRANSPORTER A FAMILY MEMBER 1"/>
    <property type="match status" value="1"/>
</dbReference>
<evidence type="ECO:0000256" key="5">
    <source>
        <dbReference type="ARBA" id="ARBA00022840"/>
    </source>
</evidence>
<dbReference type="GO" id="GO:0016887">
    <property type="term" value="F:ATP hydrolysis activity"/>
    <property type="evidence" value="ECO:0007669"/>
    <property type="project" value="InterPro"/>
</dbReference>
<feature type="transmembrane region" description="Helical" evidence="8">
    <location>
        <begin position="739"/>
        <end position="759"/>
    </location>
</feature>
<dbReference type="OMA" id="FMWNVIA"/>
<keyword evidence="4" id="KW-0547">Nucleotide-binding</keyword>
<feature type="transmembrane region" description="Helical" evidence="8">
    <location>
        <begin position="491"/>
        <end position="514"/>
    </location>
</feature>
<dbReference type="InterPro" id="IPR013525">
    <property type="entry name" value="ABC2_TM"/>
</dbReference>
<dbReference type="PROSITE" id="PS50893">
    <property type="entry name" value="ABC_TRANSPORTER_2"/>
    <property type="match status" value="1"/>
</dbReference>
<dbReference type="Pfam" id="PF23321">
    <property type="entry name" value="R1_ABCA1"/>
    <property type="match status" value="1"/>
</dbReference>
<feature type="transmembrane region" description="Helical" evidence="8">
    <location>
        <begin position="566"/>
        <end position="584"/>
    </location>
</feature>
<dbReference type="InterPro" id="IPR003593">
    <property type="entry name" value="AAA+_ATPase"/>
</dbReference>
<sequence length="1333" mass="148468">MADEVGLADKINSIVRTLSGGMKRKLSLGIALIGNSKVIVLDEPTSGMDPYSMRLTWQLIKKIKKGRIILLTTHSMDEAEELGDRIAIMANGSLKCCGSSLFLKHHYGVGYTLTLVKSAPTASIAGDIVYRHVPSATCISEVGTEISFRLPMASSSAFEGMFREIEGYMKKPISNMELSGNGDKDSLGIESYGISVTTLEEVFLRVAGCDYDEVECFEENNHSLISDSVASLPTNDHPSTKTSCLKIFGNYKKILGFMSTMLGRACGLIFATVISFINFLGMQCCSCCLITRSTFWQHFKALFIKRAISARRDHKTIIFQLMIPTLFLFIGLLFLKLKPHPDQQSLTLSTSHFNPLLSAQNVKGGWIQRFKPSSYRFPNSEKALADAVEAAGPALGPALLSMSEYLMSSFNESYQSRYGAIVMDDQNNDGSLGYTVLHNCSCQHAAPTFINLMNSAILRLATMDMNMTIQTRNHPLPTTQSQHLQRHDLDAFSAAIIVNIAFSFIPASFAVSIVKEREVKAKQQQLISGVSVLSYWASTFIWDFVSFLFPASFAIVLFYIFEFEKFLLFDLYYFVSFSVGNLIIRTCTISLFNKISSFIGEGKPWCNQLFLRWLNGVTVHSDHNMIPDSPHSLALPPLLGFLFYSIIYFTANSCILNLIVGLDQFVGGVSLLPTILMLLEYGLAIASSTYCLTFFFFDHTMAQNVVLLIHFFTGLILMVISFIMGLMPSTMSANSLLKNFFRISPGFCFADGLASLALLRQGMKDKTSDGVFDWNVTGGSICYLAVESFSYFLLTLALEIFPSLKLTSFMIKKWWRDVNIFRRDTPYLEPLLEPSSETVAMNFNEDVDVKTERDRVLSGSLDNSIIYLHNLRKVYFEEKHHAKKVAVDSLTFSVQEGECFGFLGTNGAGKTTTLSMLCGEESPSDGTAFIFGKDICSHPKAARRYIGYCPQFDALLEYLTVQEHLELYARIKGVPDFALENVCGHGYMSFSQSPKISINKYNRSTKYYNTSCQSVISNNFVVMEKLAEFDLLKHANKPSFSLSGGNKRKLSVAIAMIGDPPIVILDEPSTGMDPIAKRFMWDVISRISTRRGKTAVILTTHSMNEAQALSTRIGIMVGGRLRCIGSPQHLKTRFGNHLELEVKPTEVSSVDLQTLCQAIQERLLDVPSHPRSLLNDLEICIGGTDSVTSGNTSIAEISLTREMIGLIGRWLDNEERVKTLISCTPVCDGGSQEQLSEQLFRDGGIPLPVFSEWWLSKQKFSEIDSFFLSSFRGARCQGCNGLSIRYQLPYNEDFSLADVFGLLEKNRNRLGIAEYSISQSTLETIFNHFAANP</sequence>
<dbReference type="InterPro" id="IPR056264">
    <property type="entry name" value="R2_ABCA1-4-like"/>
</dbReference>
<evidence type="ECO:0000259" key="9">
    <source>
        <dbReference type="PROSITE" id="PS50893"/>
    </source>
</evidence>
<evidence type="ECO:0000256" key="1">
    <source>
        <dbReference type="ARBA" id="ARBA00004141"/>
    </source>
</evidence>
<dbReference type="CDD" id="cd03263">
    <property type="entry name" value="ABC_subfamily_A"/>
    <property type="match status" value="1"/>
</dbReference>
<dbReference type="Gramene" id="C.cajan_09457.t">
    <property type="protein sequence ID" value="C.cajan_09457.t"/>
    <property type="gene ID" value="C.cajan_09457"/>
</dbReference>
<evidence type="ECO:0000256" key="7">
    <source>
        <dbReference type="ARBA" id="ARBA00023136"/>
    </source>
</evidence>
<keyword evidence="5" id="KW-0067">ATP-binding</keyword>
<keyword evidence="3 8" id="KW-0812">Transmembrane</keyword>
<keyword evidence="11" id="KW-1185">Reference proteome</keyword>
<dbReference type="Pfam" id="PF12698">
    <property type="entry name" value="ABC2_membrane_3"/>
    <property type="match status" value="2"/>
</dbReference>
<dbReference type="GO" id="GO:0005524">
    <property type="term" value="F:ATP binding"/>
    <property type="evidence" value="ECO:0007669"/>
    <property type="project" value="UniProtKB-KW"/>
</dbReference>
<protein>
    <submittedName>
        <fullName evidence="10">ABC transporter A family member 1</fullName>
    </submittedName>
</protein>
<feature type="transmembrane region" description="Helical" evidence="8">
    <location>
        <begin position="704"/>
        <end position="727"/>
    </location>
</feature>
<keyword evidence="7 8" id="KW-0472">Membrane</keyword>
<comment type="subcellular location">
    <subcellularLocation>
        <location evidence="1">Membrane</location>
        <topology evidence="1">Multi-pass membrane protein</topology>
    </subcellularLocation>
</comment>
<accession>A0A151TTX9</accession>
<feature type="transmembrane region" description="Helical" evidence="8">
    <location>
        <begin position="641"/>
        <end position="662"/>
    </location>
</feature>
<organism evidence="10 11">
    <name type="scientific">Cajanus cajan</name>
    <name type="common">Pigeon pea</name>
    <name type="synonym">Cajanus indicus</name>
    <dbReference type="NCBI Taxonomy" id="3821"/>
    <lineage>
        <taxon>Eukaryota</taxon>
        <taxon>Viridiplantae</taxon>
        <taxon>Streptophyta</taxon>
        <taxon>Embryophyta</taxon>
        <taxon>Tracheophyta</taxon>
        <taxon>Spermatophyta</taxon>
        <taxon>Magnoliopsida</taxon>
        <taxon>eudicotyledons</taxon>
        <taxon>Gunneridae</taxon>
        <taxon>Pentapetalae</taxon>
        <taxon>rosids</taxon>
        <taxon>fabids</taxon>
        <taxon>Fabales</taxon>
        <taxon>Fabaceae</taxon>
        <taxon>Papilionoideae</taxon>
        <taxon>50 kb inversion clade</taxon>
        <taxon>NPAAA clade</taxon>
        <taxon>indigoferoid/millettioid clade</taxon>
        <taxon>Phaseoleae</taxon>
        <taxon>Cajanus</taxon>
    </lineage>
</organism>
<evidence type="ECO:0000256" key="6">
    <source>
        <dbReference type="ARBA" id="ARBA00022989"/>
    </source>
</evidence>
<dbReference type="PANTHER" id="PTHR19229">
    <property type="entry name" value="ATP-BINDING CASSETTE TRANSPORTER SUBFAMILY A ABCA"/>
    <property type="match status" value="1"/>
</dbReference>
<evidence type="ECO:0000313" key="11">
    <source>
        <dbReference type="Proteomes" id="UP000075243"/>
    </source>
</evidence>
<dbReference type="STRING" id="3821.A0A151TTX9"/>
<name>A0A151TTX9_CAJCA</name>
<dbReference type="GO" id="GO:0005319">
    <property type="term" value="F:lipid transporter activity"/>
    <property type="evidence" value="ECO:0007669"/>
    <property type="project" value="TreeGrafter"/>
</dbReference>
<dbReference type="InterPro" id="IPR017871">
    <property type="entry name" value="ABC_transporter-like_CS"/>
</dbReference>
<feature type="transmembrane region" description="Helical" evidence="8">
    <location>
        <begin position="535"/>
        <end position="560"/>
    </location>
</feature>
<dbReference type="InterPro" id="IPR027417">
    <property type="entry name" value="P-loop_NTPase"/>
</dbReference>
<evidence type="ECO:0000256" key="8">
    <source>
        <dbReference type="SAM" id="Phobius"/>
    </source>
</evidence>
<dbReference type="InterPro" id="IPR003439">
    <property type="entry name" value="ABC_transporter-like_ATP-bd"/>
</dbReference>
<gene>
    <name evidence="10" type="ORF">KK1_009726</name>
</gene>
<dbReference type="PROSITE" id="PS00211">
    <property type="entry name" value="ABC_TRANSPORTER_1"/>
    <property type="match status" value="1"/>
</dbReference>
<evidence type="ECO:0000256" key="3">
    <source>
        <dbReference type="ARBA" id="ARBA00022692"/>
    </source>
</evidence>
<dbReference type="GO" id="GO:0140359">
    <property type="term" value="F:ABC-type transporter activity"/>
    <property type="evidence" value="ECO:0007669"/>
    <property type="project" value="InterPro"/>
</dbReference>
<dbReference type="Gene3D" id="3.40.50.300">
    <property type="entry name" value="P-loop containing nucleotide triphosphate hydrolases"/>
    <property type="match status" value="2"/>
</dbReference>
<feature type="domain" description="ABC transporter" evidence="9">
    <location>
        <begin position="866"/>
        <end position="1143"/>
    </location>
</feature>
<reference evidence="10 11" key="1">
    <citation type="journal article" date="2012" name="Nat. Biotechnol.">
        <title>Draft genome sequence of pigeonpea (Cajanus cajan), an orphan legume crop of resource-poor farmers.</title>
        <authorList>
            <person name="Varshney R.K."/>
            <person name="Chen W."/>
            <person name="Li Y."/>
            <person name="Bharti A.K."/>
            <person name="Saxena R.K."/>
            <person name="Schlueter J.A."/>
            <person name="Donoghue M.T."/>
            <person name="Azam S."/>
            <person name="Fan G."/>
            <person name="Whaley A.M."/>
            <person name="Farmer A.D."/>
            <person name="Sheridan J."/>
            <person name="Iwata A."/>
            <person name="Tuteja R."/>
            <person name="Penmetsa R.V."/>
            <person name="Wu W."/>
            <person name="Upadhyaya H.D."/>
            <person name="Yang S.P."/>
            <person name="Shah T."/>
            <person name="Saxena K.B."/>
            <person name="Michael T."/>
            <person name="McCombie W.R."/>
            <person name="Yang B."/>
            <person name="Zhang G."/>
            <person name="Yang H."/>
            <person name="Wang J."/>
            <person name="Spillane C."/>
            <person name="Cook D.R."/>
            <person name="May G.D."/>
            <person name="Xu X."/>
            <person name="Jackson S.A."/>
        </authorList>
    </citation>
    <scope>NUCLEOTIDE SEQUENCE [LARGE SCALE GENOMIC DNA]</scope>
    <source>
        <strain evidence="11">cv. Asha</strain>
    </source>
</reference>
<feature type="transmembrane region" description="Helical" evidence="8">
    <location>
        <begin position="674"/>
        <end position="697"/>
    </location>
</feature>
<evidence type="ECO:0000313" key="10">
    <source>
        <dbReference type="EMBL" id="KYP70505.1"/>
    </source>
</evidence>
<dbReference type="SMART" id="SM00382">
    <property type="entry name" value="AAA"/>
    <property type="match status" value="1"/>
</dbReference>
<dbReference type="Proteomes" id="UP000075243">
    <property type="component" value="Chromosome 3"/>
</dbReference>
<proteinExistence type="inferred from homology"/>
<evidence type="ECO:0000256" key="2">
    <source>
        <dbReference type="ARBA" id="ARBA00008526"/>
    </source>
</evidence>
<dbReference type="SUPFAM" id="SSF52540">
    <property type="entry name" value="P-loop containing nucleoside triphosphate hydrolases"/>
    <property type="match status" value="2"/>
</dbReference>
<dbReference type="InterPro" id="IPR026082">
    <property type="entry name" value="ABCA"/>
</dbReference>
<feature type="transmembrane region" description="Helical" evidence="8">
    <location>
        <begin position="316"/>
        <end position="335"/>
    </location>
</feature>
<dbReference type="EMBL" id="CM003605">
    <property type="protein sequence ID" value="KYP70505.1"/>
    <property type="molecule type" value="Genomic_DNA"/>
</dbReference>